<organism evidence="1 2">
    <name type="scientific">Enterovibrio nigricans DSM 22720</name>
    <dbReference type="NCBI Taxonomy" id="1121868"/>
    <lineage>
        <taxon>Bacteria</taxon>
        <taxon>Pseudomonadati</taxon>
        <taxon>Pseudomonadota</taxon>
        <taxon>Gammaproteobacteria</taxon>
        <taxon>Vibrionales</taxon>
        <taxon>Vibrionaceae</taxon>
        <taxon>Enterovibrio</taxon>
    </lineage>
</organism>
<name>A0A1T4URB4_9GAMM</name>
<reference evidence="2" key="1">
    <citation type="submission" date="2017-02" db="EMBL/GenBank/DDBJ databases">
        <authorList>
            <person name="Varghese N."/>
            <person name="Submissions S."/>
        </authorList>
    </citation>
    <scope>NUCLEOTIDE SEQUENCE [LARGE SCALE GENOMIC DNA]</scope>
    <source>
        <strain evidence="2">DSM 22720</strain>
    </source>
</reference>
<dbReference type="AlphaFoldDB" id="A0A1T4URB4"/>
<evidence type="ECO:0000313" key="2">
    <source>
        <dbReference type="Proteomes" id="UP000190162"/>
    </source>
</evidence>
<protein>
    <submittedName>
        <fullName evidence="1">Uncharacterized protein</fullName>
    </submittedName>
</protein>
<accession>A0A1T4URB4</accession>
<dbReference type="EMBL" id="FUXU01000025">
    <property type="protein sequence ID" value="SKA55168.1"/>
    <property type="molecule type" value="Genomic_DNA"/>
</dbReference>
<feature type="non-terminal residue" evidence="1">
    <location>
        <position position="185"/>
    </location>
</feature>
<sequence length="185" mass="20773">MSQALHHASPLHSLSLAQYVTHLCDGLPRVVLNDVRFKLRCRTARDGADDRALSLFAQDSVEKAKDVTEHIVRAFPFAATDHTQKGQVFLSHDVLMNEAACDNLAHRLSSLFVDIIQTLHWDADADNAYFANLLTAYERISGLLKECFIDPPELDFSGVGEKYTQEDAEAMLEAILQRCCEPDWI</sequence>
<proteinExistence type="predicted"/>
<evidence type="ECO:0000313" key="1">
    <source>
        <dbReference type="EMBL" id="SKA55168.1"/>
    </source>
</evidence>
<gene>
    <name evidence="1" type="ORF">SAMN02745132_02289</name>
</gene>
<dbReference type="Proteomes" id="UP000190162">
    <property type="component" value="Unassembled WGS sequence"/>
</dbReference>
<keyword evidence="2" id="KW-1185">Reference proteome</keyword>